<organism evidence="3 4">
    <name type="scientific">Blautia difficilis</name>
    <dbReference type="NCBI Taxonomy" id="2763027"/>
    <lineage>
        <taxon>Bacteria</taxon>
        <taxon>Bacillati</taxon>
        <taxon>Bacillota</taxon>
        <taxon>Clostridia</taxon>
        <taxon>Lachnospirales</taxon>
        <taxon>Lachnospiraceae</taxon>
        <taxon>Blautia</taxon>
    </lineage>
</organism>
<dbReference type="PROSITE" id="PS50883">
    <property type="entry name" value="EAL"/>
    <property type="match status" value="1"/>
</dbReference>
<reference evidence="3 4" key="1">
    <citation type="submission" date="2020-08" db="EMBL/GenBank/DDBJ databases">
        <title>Genome public.</title>
        <authorList>
            <person name="Liu C."/>
            <person name="Sun Q."/>
        </authorList>
    </citation>
    <scope>NUCLEOTIDE SEQUENCE [LARGE SCALE GENOMIC DNA]</scope>
    <source>
        <strain evidence="3 4">M29</strain>
    </source>
</reference>
<dbReference type="Pfam" id="PF00563">
    <property type="entry name" value="EAL"/>
    <property type="match status" value="1"/>
</dbReference>
<name>A0ABR7IH23_9FIRM</name>
<dbReference type="InterPro" id="IPR035919">
    <property type="entry name" value="EAL_sf"/>
</dbReference>
<dbReference type="PANTHER" id="PTHR33121">
    <property type="entry name" value="CYCLIC DI-GMP PHOSPHODIESTERASE PDEF"/>
    <property type="match status" value="1"/>
</dbReference>
<dbReference type="SMART" id="SM00052">
    <property type="entry name" value="EAL"/>
    <property type="match status" value="1"/>
</dbReference>
<dbReference type="InterPro" id="IPR029787">
    <property type="entry name" value="Nucleotide_cyclase"/>
</dbReference>
<comment type="caution">
    <text evidence="3">The sequence shown here is derived from an EMBL/GenBank/DDBJ whole genome shotgun (WGS) entry which is preliminary data.</text>
</comment>
<dbReference type="InterPro" id="IPR001633">
    <property type="entry name" value="EAL_dom"/>
</dbReference>
<feature type="transmembrane region" description="Helical" evidence="1">
    <location>
        <begin position="213"/>
        <end position="230"/>
    </location>
</feature>
<keyword evidence="1" id="KW-1133">Transmembrane helix</keyword>
<keyword evidence="1" id="KW-0472">Membrane</keyword>
<sequence length="649" mass="74698">MKPYIKIRGREAGPVVHYNMSFQIAAIVLVLLVTVHFILQKKLHDTGTKIFLAVLLLGGLYIVLDFLGTLLIFAYSRENAQLIELLLTCFYTFDVLFPCILYGYIRNMLKSQEGRFSSVRRILLAVIPVFMLILVWGNIQTGWFFEFDGQNDFVIGPWHFWLYIYDIVYVVLVISHLANNLRGYNQWKRYVFWEFLLVEGFCMGIQFYTESQLLSGFGMALGIILLYLTLSNSGDCVDGMTGIFDKQYFDHWIQEKIRRNTEFHILAMEAYRLKQVNKIYGTSVGDQLLIQIADGIRTVTGSSQIFRVTGNCLLVVEDSLTAYERDRERIQAYFQKPLEVGEEKVDFPVVICGIINGQKMGQEDMLVGYIEYLAGLVRNTDETVVIQSDNRILEGFRYEKEVEHFLKTAVEQDLFEVYYQPVYSLKEKRFITLEALSRLRHPDMGMIPPDVFINIAERQGEISQIALLQFRRVCGFVKENEQIMEKIKNVKFNLSPSELMKPGYSQKLIDVIREYGLKSEYFQFEITESVATEYSESFCSAVEDFNKAGIQLCLDDFGSGYANLNAVLKVPFAVVKIDRSLLNGICSDVQAADFYRSIVMIMKSMGYMIVAEGAETEEEVELLGKWGVDMIQGFYFSRPLPEKDILKII</sequence>
<evidence type="ECO:0000256" key="1">
    <source>
        <dbReference type="SAM" id="Phobius"/>
    </source>
</evidence>
<dbReference type="InterPro" id="IPR050706">
    <property type="entry name" value="Cyclic-di-GMP_PDE-like"/>
</dbReference>
<feature type="transmembrane region" description="Helical" evidence="1">
    <location>
        <begin position="20"/>
        <end position="39"/>
    </location>
</feature>
<dbReference type="SMART" id="SM00267">
    <property type="entry name" value="GGDEF"/>
    <property type="match status" value="1"/>
</dbReference>
<dbReference type="EMBL" id="JACOQG010000007">
    <property type="protein sequence ID" value="MBC5779347.1"/>
    <property type="molecule type" value="Genomic_DNA"/>
</dbReference>
<keyword evidence="1" id="KW-0812">Transmembrane</keyword>
<keyword evidence="4" id="KW-1185">Reference proteome</keyword>
<dbReference type="SUPFAM" id="SSF55073">
    <property type="entry name" value="Nucleotide cyclase"/>
    <property type="match status" value="1"/>
</dbReference>
<evidence type="ECO:0000313" key="3">
    <source>
        <dbReference type="EMBL" id="MBC5779347.1"/>
    </source>
</evidence>
<evidence type="ECO:0000259" key="2">
    <source>
        <dbReference type="PROSITE" id="PS50883"/>
    </source>
</evidence>
<dbReference type="InterPro" id="IPR043128">
    <property type="entry name" value="Rev_trsase/Diguanyl_cyclase"/>
</dbReference>
<feature type="transmembrane region" description="Helical" evidence="1">
    <location>
        <begin position="82"/>
        <end position="102"/>
    </location>
</feature>
<feature type="transmembrane region" description="Helical" evidence="1">
    <location>
        <begin position="159"/>
        <end position="178"/>
    </location>
</feature>
<gene>
    <name evidence="3" type="ORF">H8Z82_06685</name>
</gene>
<dbReference type="Gene3D" id="3.20.20.450">
    <property type="entry name" value="EAL domain"/>
    <property type="match status" value="1"/>
</dbReference>
<dbReference type="Proteomes" id="UP000649826">
    <property type="component" value="Unassembled WGS sequence"/>
</dbReference>
<evidence type="ECO:0000313" key="4">
    <source>
        <dbReference type="Proteomes" id="UP000649826"/>
    </source>
</evidence>
<dbReference type="PANTHER" id="PTHR33121:SF82">
    <property type="entry name" value="SIGNAL TRANSDUCTION PROTEIN CONTAINING A EAL DOMAIN"/>
    <property type="match status" value="1"/>
</dbReference>
<feature type="transmembrane region" description="Helical" evidence="1">
    <location>
        <begin position="122"/>
        <end position="139"/>
    </location>
</feature>
<dbReference type="CDD" id="cd01948">
    <property type="entry name" value="EAL"/>
    <property type="match status" value="1"/>
</dbReference>
<dbReference type="InterPro" id="IPR000160">
    <property type="entry name" value="GGDEF_dom"/>
</dbReference>
<feature type="transmembrane region" description="Helical" evidence="1">
    <location>
        <begin position="51"/>
        <end position="76"/>
    </location>
</feature>
<dbReference type="Pfam" id="PF00990">
    <property type="entry name" value="GGDEF"/>
    <property type="match status" value="1"/>
</dbReference>
<dbReference type="SUPFAM" id="SSF141868">
    <property type="entry name" value="EAL domain-like"/>
    <property type="match status" value="1"/>
</dbReference>
<accession>A0ABR7IH23</accession>
<proteinExistence type="predicted"/>
<dbReference type="Gene3D" id="3.30.70.270">
    <property type="match status" value="1"/>
</dbReference>
<protein>
    <submittedName>
        <fullName evidence="3">EAL domain-containing protein</fullName>
    </submittedName>
</protein>
<feature type="domain" description="EAL" evidence="2">
    <location>
        <begin position="399"/>
        <end position="649"/>
    </location>
</feature>